<accession>M0MME3</accession>
<dbReference type="EMBL" id="AOMC01000085">
    <property type="protein sequence ID" value="EMA46846.1"/>
    <property type="molecule type" value="Genomic_DNA"/>
</dbReference>
<gene>
    <name evidence="3" type="ORF">C448_05623</name>
</gene>
<name>M0MME3_HALMO</name>
<protein>
    <submittedName>
        <fullName evidence="3">Amidohydrolase</fullName>
    </submittedName>
</protein>
<comment type="similarity">
    <text evidence="1">Belongs to the metallo-dependent hydrolases superfamily.</text>
</comment>
<dbReference type="Pfam" id="PF04909">
    <property type="entry name" value="Amidohydro_2"/>
    <property type="match status" value="1"/>
</dbReference>
<organism evidence="3 4">
    <name type="scientific">Halococcus morrhuae DSM 1307</name>
    <dbReference type="NCBI Taxonomy" id="931277"/>
    <lineage>
        <taxon>Archaea</taxon>
        <taxon>Methanobacteriati</taxon>
        <taxon>Methanobacteriota</taxon>
        <taxon>Stenosarchaea group</taxon>
        <taxon>Halobacteria</taxon>
        <taxon>Halobacteriales</taxon>
        <taxon>Halococcaceae</taxon>
        <taxon>Halococcus</taxon>
    </lineage>
</organism>
<feature type="domain" description="Amidohydrolase-related" evidence="2">
    <location>
        <begin position="4"/>
        <end position="280"/>
    </location>
</feature>
<dbReference type="InterPro" id="IPR032466">
    <property type="entry name" value="Metal_Hydrolase"/>
</dbReference>
<keyword evidence="3" id="KW-0378">Hydrolase</keyword>
<keyword evidence="4" id="KW-1185">Reference proteome</keyword>
<comment type="caution">
    <text evidence="3">The sequence shown here is derived from an EMBL/GenBank/DDBJ whole genome shotgun (WGS) entry which is preliminary data.</text>
</comment>
<dbReference type="OrthoDB" id="34429at2157"/>
<sequence length="286" mass="32154">MTTIDAHTHAWGENSETRPWVGDDLPPDWSGAYTHEGLIDSMDAADVDEAVVVTPPLYGRGPAANEYTFASIAAHPDRLWGVGTMDFFAADAVDRLRRLVGRDRILGVRMHAALRYDPVPSAMDRTTGWILDDRLRPIWETASELGTTVFVFPKAQQLCMIETILKGHPGITVVIDHMAWPDGTTAPDEPPWTRLRALAAHPNVYMKLSSLPRSSAEGWPYSDLHPYVRRLVEWFGSDRLMIGSDYPWMDRWAGYGECVSWLDECDGLSTGDRAWIRHQTFRGLFG</sequence>
<dbReference type="RefSeq" id="WP_004052576.1">
    <property type="nucleotide sequence ID" value="NZ_AOMC01000085.1"/>
</dbReference>
<dbReference type="PATRIC" id="fig|931277.6.peg.1096"/>
<dbReference type="InterPro" id="IPR052350">
    <property type="entry name" value="Metallo-dep_Lactonases"/>
</dbReference>
<evidence type="ECO:0000313" key="3">
    <source>
        <dbReference type="EMBL" id="EMA46846.1"/>
    </source>
</evidence>
<dbReference type="Proteomes" id="UP000011568">
    <property type="component" value="Unassembled WGS sequence"/>
</dbReference>
<dbReference type="InterPro" id="IPR006680">
    <property type="entry name" value="Amidohydro-rel"/>
</dbReference>
<dbReference type="PANTHER" id="PTHR43569:SF2">
    <property type="entry name" value="AMIDOHYDROLASE-RELATED DOMAIN-CONTAINING PROTEIN"/>
    <property type="match status" value="1"/>
</dbReference>
<dbReference type="Gene3D" id="3.20.20.140">
    <property type="entry name" value="Metal-dependent hydrolases"/>
    <property type="match status" value="1"/>
</dbReference>
<evidence type="ECO:0000259" key="2">
    <source>
        <dbReference type="Pfam" id="PF04909"/>
    </source>
</evidence>
<dbReference type="eggNOG" id="arCOG01931">
    <property type="taxonomic scope" value="Archaea"/>
</dbReference>
<dbReference type="SUPFAM" id="SSF51556">
    <property type="entry name" value="Metallo-dependent hydrolases"/>
    <property type="match status" value="1"/>
</dbReference>
<proteinExistence type="inferred from homology"/>
<dbReference type="AlphaFoldDB" id="M0MME3"/>
<evidence type="ECO:0000256" key="1">
    <source>
        <dbReference type="ARBA" id="ARBA00038310"/>
    </source>
</evidence>
<dbReference type="PANTHER" id="PTHR43569">
    <property type="entry name" value="AMIDOHYDROLASE"/>
    <property type="match status" value="1"/>
</dbReference>
<dbReference type="STRING" id="931277.C448_05623"/>
<reference evidence="3 4" key="1">
    <citation type="journal article" date="2014" name="PLoS Genet.">
        <title>Phylogenetically driven sequencing of extremely halophilic archaea reveals strategies for static and dynamic osmo-response.</title>
        <authorList>
            <person name="Becker E.A."/>
            <person name="Seitzer P.M."/>
            <person name="Tritt A."/>
            <person name="Larsen D."/>
            <person name="Krusor M."/>
            <person name="Yao A.I."/>
            <person name="Wu D."/>
            <person name="Madern D."/>
            <person name="Eisen J.A."/>
            <person name="Darling A.E."/>
            <person name="Facciotti M.T."/>
        </authorList>
    </citation>
    <scope>NUCLEOTIDE SEQUENCE [LARGE SCALE GENOMIC DNA]</scope>
    <source>
        <strain evidence="3 4">DSM 1307</strain>
    </source>
</reference>
<dbReference type="GO" id="GO:0016787">
    <property type="term" value="F:hydrolase activity"/>
    <property type="evidence" value="ECO:0007669"/>
    <property type="project" value="UniProtKB-KW"/>
</dbReference>
<evidence type="ECO:0000313" key="4">
    <source>
        <dbReference type="Proteomes" id="UP000011568"/>
    </source>
</evidence>